<proteinExistence type="predicted"/>
<gene>
    <name evidence="7" type="ORF">JBS370_LOCUS9700</name>
    <name evidence="6" type="ORF">OTI717_LOCUS10617</name>
    <name evidence="5" type="ORF">RFH988_LOCUS22255</name>
    <name evidence="4" type="ORF">SEV965_LOCUS8235</name>
    <name evidence="3" type="ORF">ZHD862_LOCUS5569</name>
</gene>
<evidence type="ECO:0000256" key="2">
    <source>
        <dbReference type="SAM" id="MobiDB-lite"/>
    </source>
</evidence>
<evidence type="ECO:0000256" key="1">
    <source>
        <dbReference type="PROSITE-ProRule" id="PRU00221"/>
    </source>
</evidence>
<keyword evidence="1" id="KW-0853">WD repeat</keyword>
<dbReference type="PANTHER" id="PTHR47822:SF2">
    <property type="entry name" value="F-BOX AND WD-40 DOMAIN PROTEIN 7"/>
    <property type="match status" value="1"/>
</dbReference>
<name>A0A818V032_9BILA</name>
<reference evidence="7" key="1">
    <citation type="submission" date="2021-02" db="EMBL/GenBank/DDBJ databases">
        <authorList>
            <person name="Nowell W R."/>
        </authorList>
    </citation>
    <scope>NUCLEOTIDE SEQUENCE</scope>
</reference>
<dbReference type="InterPro" id="IPR015943">
    <property type="entry name" value="WD40/YVTN_repeat-like_dom_sf"/>
</dbReference>
<evidence type="ECO:0000313" key="5">
    <source>
        <dbReference type="EMBL" id="CAF1157493.1"/>
    </source>
</evidence>
<dbReference type="InterPro" id="IPR036322">
    <property type="entry name" value="WD40_repeat_dom_sf"/>
</dbReference>
<dbReference type="EMBL" id="CAJOAX010000967">
    <property type="protein sequence ID" value="CAF3671821.1"/>
    <property type="molecule type" value="Genomic_DNA"/>
</dbReference>
<dbReference type="Proteomes" id="UP000663823">
    <property type="component" value="Unassembled WGS sequence"/>
</dbReference>
<dbReference type="InterPro" id="IPR001680">
    <property type="entry name" value="WD40_rpt"/>
</dbReference>
<dbReference type="EMBL" id="CAJNOU010000299">
    <property type="protein sequence ID" value="CAF0950610.1"/>
    <property type="molecule type" value="Genomic_DNA"/>
</dbReference>
<feature type="region of interest" description="Disordered" evidence="2">
    <location>
        <begin position="17"/>
        <end position="41"/>
    </location>
</feature>
<dbReference type="AlphaFoldDB" id="A0A818V032"/>
<dbReference type="SMART" id="SM00320">
    <property type="entry name" value="WD40"/>
    <property type="match status" value="5"/>
</dbReference>
<sequence length="436" mass="49540">MSTYNNVLGNFISYSDDLSDLDDDDDDDDDDDNDNYEDSVAESEFEINNRYKLSQANIIDERSLIIESLLSEKRGSMSLASSEASLLTVPGSTRTRRMSTTKVIDQRPKHLMLGDFELANVVDCEEYVLCCKYSPIGDVFAVGLGNGTIKVYSKAGQFQYVLTDDDTKTRRYPVTCLKFYGNKDDAKIDHQKMLAATYTAGYVKVWHYPTQQCVFTFDEKDRQPLALDFNYNYTRLYVAGSDCVINCYDFSAKKLLRKLQASESRENMDGHKNRIHAIRSHPAMETVFLTGGWDETIHYWDERAPHSQKHFAGPHLCGDALDIIAEHQVILTGSWRKNSTLQIWDFSTGELIKDAFQNNATSMLYCTKFSPKEYILCAGNDKNEAIIYDYSILQMVGGITDLENAVYCADTDVNRPNMIVGSAKNIFIVNDKSRHR</sequence>
<dbReference type="PROSITE" id="PS50082">
    <property type="entry name" value="WD_REPEATS_2"/>
    <property type="match status" value="1"/>
</dbReference>
<accession>A0A818V032</accession>
<evidence type="ECO:0000313" key="3">
    <source>
        <dbReference type="EMBL" id="CAF0864760.1"/>
    </source>
</evidence>
<dbReference type="PROSITE" id="PS50294">
    <property type="entry name" value="WD_REPEATS_REGION"/>
    <property type="match status" value="1"/>
</dbReference>
<feature type="repeat" description="WD" evidence="1">
    <location>
        <begin position="268"/>
        <end position="301"/>
    </location>
</feature>
<organism evidence="7 8">
    <name type="scientific">Rotaria sordida</name>
    <dbReference type="NCBI Taxonomy" id="392033"/>
    <lineage>
        <taxon>Eukaryota</taxon>
        <taxon>Metazoa</taxon>
        <taxon>Spiralia</taxon>
        <taxon>Gnathifera</taxon>
        <taxon>Rotifera</taxon>
        <taxon>Eurotatoria</taxon>
        <taxon>Bdelloidea</taxon>
        <taxon>Philodinida</taxon>
        <taxon>Philodinidae</taxon>
        <taxon>Rotaria</taxon>
    </lineage>
</organism>
<dbReference type="Proteomes" id="UP000663889">
    <property type="component" value="Unassembled WGS sequence"/>
</dbReference>
<dbReference type="Proteomes" id="UP000663864">
    <property type="component" value="Unassembled WGS sequence"/>
</dbReference>
<evidence type="ECO:0000313" key="4">
    <source>
        <dbReference type="EMBL" id="CAF0950610.1"/>
    </source>
</evidence>
<dbReference type="Proteomes" id="UP000663882">
    <property type="component" value="Unassembled WGS sequence"/>
</dbReference>
<dbReference type="EMBL" id="CAJOBD010000670">
    <property type="protein sequence ID" value="CAF3704064.1"/>
    <property type="molecule type" value="Genomic_DNA"/>
</dbReference>
<dbReference type="PANTHER" id="PTHR47822">
    <property type="entry name" value="CARBOHYDRATE BINDING DOMAIN CONTAINING PROTEIN"/>
    <property type="match status" value="1"/>
</dbReference>
<dbReference type="Pfam" id="PF00400">
    <property type="entry name" value="WD40"/>
    <property type="match status" value="2"/>
</dbReference>
<dbReference type="Gene3D" id="2.130.10.10">
    <property type="entry name" value="YVTN repeat-like/Quinoprotein amine dehydrogenase"/>
    <property type="match status" value="2"/>
</dbReference>
<dbReference type="OrthoDB" id="10251741at2759"/>
<evidence type="ECO:0000313" key="7">
    <source>
        <dbReference type="EMBL" id="CAF3704064.1"/>
    </source>
</evidence>
<dbReference type="Proteomes" id="UP000663836">
    <property type="component" value="Unassembled WGS sequence"/>
</dbReference>
<protein>
    <submittedName>
        <fullName evidence="7">Uncharacterized protein</fullName>
    </submittedName>
</protein>
<evidence type="ECO:0000313" key="6">
    <source>
        <dbReference type="EMBL" id="CAF3671821.1"/>
    </source>
</evidence>
<evidence type="ECO:0000313" key="8">
    <source>
        <dbReference type="Proteomes" id="UP000663836"/>
    </source>
</evidence>
<dbReference type="SUPFAM" id="SSF50978">
    <property type="entry name" value="WD40 repeat-like"/>
    <property type="match status" value="1"/>
</dbReference>
<dbReference type="EMBL" id="CAJNOT010000148">
    <property type="protein sequence ID" value="CAF0864760.1"/>
    <property type="molecule type" value="Genomic_DNA"/>
</dbReference>
<dbReference type="EMBL" id="CAJNOO010001468">
    <property type="protein sequence ID" value="CAF1157493.1"/>
    <property type="molecule type" value="Genomic_DNA"/>
</dbReference>
<comment type="caution">
    <text evidence="7">The sequence shown here is derived from an EMBL/GenBank/DDBJ whole genome shotgun (WGS) entry which is preliminary data.</text>
</comment>